<dbReference type="EMBL" id="JAERQG010000003">
    <property type="protein sequence ID" value="MBL0766203.1"/>
    <property type="molecule type" value="Genomic_DNA"/>
</dbReference>
<accession>A0A937DHR4</accession>
<keyword evidence="7 9" id="KW-0472">Membrane</keyword>
<name>A0A937DHR4_9BACT</name>
<keyword evidence="4" id="KW-0997">Cell inner membrane</keyword>
<reference evidence="10" key="1">
    <citation type="submission" date="2021-01" db="EMBL/GenBank/DDBJ databases">
        <title>Marivirga sp. nov., isolated from intertidal surface sediments.</title>
        <authorList>
            <person name="Zhang M."/>
        </authorList>
    </citation>
    <scope>NUCLEOTIDE SEQUENCE</scope>
    <source>
        <strain evidence="10">SM1354</strain>
    </source>
</reference>
<evidence type="ECO:0000256" key="6">
    <source>
        <dbReference type="ARBA" id="ARBA00022989"/>
    </source>
</evidence>
<proteinExistence type="inferred from homology"/>
<dbReference type="Proteomes" id="UP000642920">
    <property type="component" value="Unassembled WGS sequence"/>
</dbReference>
<keyword evidence="3" id="KW-1003">Cell membrane</keyword>
<evidence type="ECO:0000256" key="5">
    <source>
        <dbReference type="ARBA" id="ARBA00022692"/>
    </source>
</evidence>
<evidence type="ECO:0000256" key="9">
    <source>
        <dbReference type="SAM" id="Phobius"/>
    </source>
</evidence>
<dbReference type="InterPro" id="IPR007272">
    <property type="entry name" value="Sulf_transp_TsuA/YedE"/>
</dbReference>
<dbReference type="AlphaFoldDB" id="A0A937DHR4"/>
<dbReference type="RefSeq" id="WP_201922255.1">
    <property type="nucleotide sequence ID" value="NZ_JAERQG010000003.1"/>
</dbReference>
<evidence type="ECO:0000313" key="11">
    <source>
        <dbReference type="Proteomes" id="UP000642920"/>
    </source>
</evidence>
<feature type="transmembrane region" description="Helical" evidence="9">
    <location>
        <begin position="12"/>
        <end position="32"/>
    </location>
</feature>
<gene>
    <name evidence="10" type="ORF">JKP34_13125</name>
</gene>
<keyword evidence="2" id="KW-0813">Transport</keyword>
<protein>
    <submittedName>
        <fullName evidence="10">YeeE/YedE family protein</fullName>
    </submittedName>
</protein>
<feature type="transmembrane region" description="Helical" evidence="9">
    <location>
        <begin position="125"/>
        <end position="147"/>
    </location>
</feature>
<feature type="transmembrane region" description="Helical" evidence="9">
    <location>
        <begin position="167"/>
        <end position="189"/>
    </location>
</feature>
<evidence type="ECO:0000256" key="7">
    <source>
        <dbReference type="ARBA" id="ARBA00023136"/>
    </source>
</evidence>
<organism evidence="10 11">
    <name type="scientific">Marivirga atlantica</name>
    <dbReference type="NCBI Taxonomy" id="1548457"/>
    <lineage>
        <taxon>Bacteria</taxon>
        <taxon>Pseudomonadati</taxon>
        <taxon>Bacteroidota</taxon>
        <taxon>Cytophagia</taxon>
        <taxon>Cytophagales</taxon>
        <taxon>Marivirgaceae</taxon>
        <taxon>Marivirga</taxon>
    </lineage>
</organism>
<dbReference type="PANTHER" id="PTHR30574">
    <property type="entry name" value="INNER MEMBRANE PROTEIN YEDE"/>
    <property type="match status" value="1"/>
</dbReference>
<comment type="similarity">
    <text evidence="8">Belongs to the TsuA/YedE (TC 9.B.102) family.</text>
</comment>
<keyword evidence="6 9" id="KW-1133">Transmembrane helix</keyword>
<evidence type="ECO:0000256" key="8">
    <source>
        <dbReference type="ARBA" id="ARBA00035655"/>
    </source>
</evidence>
<evidence type="ECO:0000256" key="2">
    <source>
        <dbReference type="ARBA" id="ARBA00022448"/>
    </source>
</evidence>
<evidence type="ECO:0000256" key="1">
    <source>
        <dbReference type="ARBA" id="ARBA00004429"/>
    </source>
</evidence>
<comment type="caution">
    <text evidence="10">The sequence shown here is derived from an EMBL/GenBank/DDBJ whole genome shotgun (WGS) entry which is preliminary data.</text>
</comment>
<evidence type="ECO:0000256" key="4">
    <source>
        <dbReference type="ARBA" id="ARBA00022519"/>
    </source>
</evidence>
<dbReference type="GO" id="GO:0005886">
    <property type="term" value="C:plasma membrane"/>
    <property type="evidence" value="ECO:0007669"/>
    <property type="project" value="UniProtKB-SubCell"/>
</dbReference>
<dbReference type="Pfam" id="PF04143">
    <property type="entry name" value="Sulf_transp"/>
    <property type="match status" value="1"/>
</dbReference>
<evidence type="ECO:0000256" key="3">
    <source>
        <dbReference type="ARBA" id="ARBA00022475"/>
    </source>
</evidence>
<comment type="subcellular location">
    <subcellularLocation>
        <location evidence="1">Cell inner membrane</location>
        <topology evidence="1">Multi-pass membrane protein</topology>
    </subcellularLocation>
</comment>
<keyword evidence="5 9" id="KW-0812">Transmembrane</keyword>
<evidence type="ECO:0000313" key="10">
    <source>
        <dbReference type="EMBL" id="MBL0766203.1"/>
    </source>
</evidence>
<dbReference type="PANTHER" id="PTHR30574:SF1">
    <property type="entry name" value="SULPHUR TRANSPORT DOMAIN-CONTAINING PROTEIN"/>
    <property type="match status" value="1"/>
</dbReference>
<sequence length="191" mass="20718">MSSLIEWISQPWPWYVAGPIIALVMFFLLYFGNTFGISSNLRTVCSIIGGGKNCEFFDFNWKNQIWNLVFALGLVIGGSVAHEYLSSSSEVNISAETVAELKAYGIENPGNHLVPKSLFTWESLFSIKGFVMLVLGGFLIGFGTRYAGGCTSGHAISGLSDLQLPSLIAVVGFFIGGLAVTYLILPYLLTL</sequence>
<keyword evidence="11" id="KW-1185">Reference proteome</keyword>